<reference evidence="1 2" key="1">
    <citation type="submission" date="2022-05" db="EMBL/GenBank/DDBJ databases">
        <authorList>
            <consortium name="Genoscope - CEA"/>
            <person name="William W."/>
        </authorList>
    </citation>
    <scope>NUCLEOTIDE SEQUENCE [LARGE SCALE GENOMIC DNA]</scope>
</reference>
<organism evidence="1 2">
    <name type="scientific">Porites evermanni</name>
    <dbReference type="NCBI Taxonomy" id="104178"/>
    <lineage>
        <taxon>Eukaryota</taxon>
        <taxon>Metazoa</taxon>
        <taxon>Cnidaria</taxon>
        <taxon>Anthozoa</taxon>
        <taxon>Hexacorallia</taxon>
        <taxon>Scleractinia</taxon>
        <taxon>Fungiina</taxon>
        <taxon>Poritidae</taxon>
        <taxon>Porites</taxon>
    </lineage>
</organism>
<sequence length="75" mass="8120">VTSSTLPGRTSRFSGVDTSLPVEDLRSVQIFLPNLNFSCKESASKCIDFGPQMRRLNSETISICGGIWGNSCHAV</sequence>
<dbReference type="EMBL" id="CALNXI010001333">
    <property type="protein sequence ID" value="CAH3165261.1"/>
    <property type="molecule type" value="Genomic_DNA"/>
</dbReference>
<gene>
    <name evidence="1" type="ORF">PEVE_00005267</name>
</gene>
<evidence type="ECO:0000313" key="1">
    <source>
        <dbReference type="EMBL" id="CAH3165261.1"/>
    </source>
</evidence>
<dbReference type="Proteomes" id="UP001159427">
    <property type="component" value="Unassembled WGS sequence"/>
</dbReference>
<feature type="non-terminal residue" evidence="1">
    <location>
        <position position="1"/>
    </location>
</feature>
<proteinExistence type="predicted"/>
<evidence type="ECO:0000313" key="2">
    <source>
        <dbReference type="Proteomes" id="UP001159427"/>
    </source>
</evidence>
<protein>
    <submittedName>
        <fullName evidence="1">Uncharacterized protein</fullName>
    </submittedName>
</protein>
<comment type="caution">
    <text evidence="1">The sequence shown here is derived from an EMBL/GenBank/DDBJ whole genome shotgun (WGS) entry which is preliminary data.</text>
</comment>
<name>A0ABN8QIJ2_9CNID</name>
<keyword evidence="2" id="KW-1185">Reference proteome</keyword>
<accession>A0ABN8QIJ2</accession>